<dbReference type="PROSITE" id="PS51257">
    <property type="entry name" value="PROKAR_LIPOPROTEIN"/>
    <property type="match status" value="1"/>
</dbReference>
<dbReference type="Proteomes" id="UP000076727">
    <property type="component" value="Unassembled WGS sequence"/>
</dbReference>
<reference evidence="2 3" key="1">
    <citation type="journal article" date="2016" name="Mol. Biol. Evol.">
        <title>Comparative Genomics of Early-Diverging Mushroom-Forming Fungi Provides Insights into the Origins of Lignocellulose Decay Capabilities.</title>
        <authorList>
            <person name="Nagy L.G."/>
            <person name="Riley R."/>
            <person name="Tritt A."/>
            <person name="Adam C."/>
            <person name="Daum C."/>
            <person name="Floudas D."/>
            <person name="Sun H."/>
            <person name="Yadav J.S."/>
            <person name="Pangilinan J."/>
            <person name="Larsson K.H."/>
            <person name="Matsuura K."/>
            <person name="Barry K."/>
            <person name="Labutti K."/>
            <person name="Kuo R."/>
            <person name="Ohm R.A."/>
            <person name="Bhattacharya S.S."/>
            <person name="Shirouzu T."/>
            <person name="Yoshinaga Y."/>
            <person name="Martin F.M."/>
            <person name="Grigoriev I.V."/>
            <person name="Hibbett D.S."/>
        </authorList>
    </citation>
    <scope>NUCLEOTIDE SEQUENCE [LARGE SCALE GENOMIC DNA]</scope>
    <source>
        <strain evidence="2 3">L-15889</strain>
    </source>
</reference>
<keyword evidence="3" id="KW-1185">Reference proteome</keyword>
<protein>
    <submittedName>
        <fullName evidence="2">Uncharacterized protein</fullName>
    </submittedName>
</protein>
<name>A0A165MT41_9APHY</name>
<gene>
    <name evidence="2" type="ORF">DAEQUDRAFT_485752</name>
</gene>
<evidence type="ECO:0000256" key="1">
    <source>
        <dbReference type="SAM" id="MobiDB-lite"/>
    </source>
</evidence>
<sequence>MRRRTAMASSLTQPTTQATSPSISSACPAPDTHENGGRRRVRPSMSVFHAHTALNRATANHGASSLKASRQEYGVFTWLAARNRSEASGDGRGVSDAVYFEVSVEAPSVANIRAIHQGRVGCHLLPEKLVTLYGCGSLVDWEAEIWGWKWSTCQATFVMI</sequence>
<feature type="region of interest" description="Disordered" evidence="1">
    <location>
        <begin position="1"/>
        <end position="41"/>
    </location>
</feature>
<proteinExistence type="predicted"/>
<accession>A0A165MT41</accession>
<evidence type="ECO:0000313" key="2">
    <source>
        <dbReference type="EMBL" id="KZT66087.1"/>
    </source>
</evidence>
<feature type="compositionally biased region" description="Polar residues" evidence="1">
    <location>
        <begin position="7"/>
        <end position="25"/>
    </location>
</feature>
<dbReference type="EMBL" id="KV429095">
    <property type="protein sequence ID" value="KZT66087.1"/>
    <property type="molecule type" value="Genomic_DNA"/>
</dbReference>
<evidence type="ECO:0000313" key="3">
    <source>
        <dbReference type="Proteomes" id="UP000076727"/>
    </source>
</evidence>
<organism evidence="2 3">
    <name type="scientific">Daedalea quercina L-15889</name>
    <dbReference type="NCBI Taxonomy" id="1314783"/>
    <lineage>
        <taxon>Eukaryota</taxon>
        <taxon>Fungi</taxon>
        <taxon>Dikarya</taxon>
        <taxon>Basidiomycota</taxon>
        <taxon>Agaricomycotina</taxon>
        <taxon>Agaricomycetes</taxon>
        <taxon>Polyporales</taxon>
        <taxon>Fomitopsis</taxon>
    </lineage>
</organism>
<dbReference type="AlphaFoldDB" id="A0A165MT41"/>